<reference evidence="1 2" key="1">
    <citation type="submission" date="2016-05" db="EMBL/GenBank/DDBJ databases">
        <authorList>
            <person name="Lee J.-Y."/>
            <person name="Kim E.B."/>
            <person name="Choi Y.-J."/>
        </authorList>
    </citation>
    <scope>NUCLEOTIDE SEQUENCE [LARGE SCALE GENOMIC DNA]</scope>
    <source>
        <strain evidence="1 2">KLA006</strain>
    </source>
</reference>
<comment type="caution">
    <text evidence="1">The sequence shown here is derived from an EMBL/GenBank/DDBJ whole genome shotgun (WGS) entry which is preliminary data.</text>
</comment>
<organism evidence="1 2">
    <name type="scientific">Ligilactobacillus salivarius</name>
    <dbReference type="NCBI Taxonomy" id="1624"/>
    <lineage>
        <taxon>Bacteria</taxon>
        <taxon>Bacillati</taxon>
        <taxon>Bacillota</taxon>
        <taxon>Bacilli</taxon>
        <taxon>Lactobacillales</taxon>
        <taxon>Lactobacillaceae</taxon>
        <taxon>Ligilactobacillus</taxon>
    </lineage>
</organism>
<name>A0A9X6XKU1_9LACO</name>
<protein>
    <submittedName>
        <fullName evidence="1">Uncharacterized protein</fullName>
    </submittedName>
</protein>
<evidence type="ECO:0000313" key="2">
    <source>
        <dbReference type="Proteomes" id="UP000218139"/>
    </source>
</evidence>
<sequence length="69" mass="8523">MQGQSSYLQKKAENFAEWIGFYRQNPHRFMEDYFGTHLHPFQRFLFYMMNKDDKFMYIAARGRFGRLVK</sequence>
<dbReference type="EMBL" id="LXZO01000025">
    <property type="protein sequence ID" value="PAY49878.1"/>
    <property type="molecule type" value="Genomic_DNA"/>
</dbReference>
<gene>
    <name evidence="1" type="ORF">A8C52_11820</name>
</gene>
<evidence type="ECO:0000313" key="1">
    <source>
        <dbReference type="EMBL" id="PAY49878.1"/>
    </source>
</evidence>
<dbReference type="AlphaFoldDB" id="A0A9X6XKU1"/>
<dbReference type="RefSeq" id="WP_044005892.1">
    <property type="nucleotide sequence ID" value="NZ_CP007648.1"/>
</dbReference>
<accession>A0A9X6XKU1</accession>
<dbReference type="Proteomes" id="UP000218139">
    <property type="component" value="Unassembled WGS sequence"/>
</dbReference>
<proteinExistence type="predicted"/>